<reference evidence="1" key="1">
    <citation type="submission" date="2018-02" db="EMBL/GenBank/DDBJ databases">
        <title>Rhizophora mucronata_Transcriptome.</title>
        <authorList>
            <person name="Meera S.P."/>
            <person name="Sreeshan A."/>
            <person name="Augustine A."/>
        </authorList>
    </citation>
    <scope>NUCLEOTIDE SEQUENCE</scope>
    <source>
        <tissue evidence="1">Leaf</tissue>
    </source>
</reference>
<protein>
    <submittedName>
        <fullName evidence="1">Uncharacterized protein</fullName>
    </submittedName>
</protein>
<name>A0A2P2NFB6_RHIMU</name>
<accession>A0A2P2NFB6</accession>
<sequence>MVSPFNIHIYLAFKWGTRRRQIIFPWRHVKL</sequence>
<proteinExistence type="predicted"/>
<dbReference type="AlphaFoldDB" id="A0A2P2NFB6"/>
<evidence type="ECO:0000313" key="1">
    <source>
        <dbReference type="EMBL" id="MBX41143.1"/>
    </source>
</evidence>
<dbReference type="EMBL" id="GGEC01060659">
    <property type="protein sequence ID" value="MBX41143.1"/>
    <property type="molecule type" value="Transcribed_RNA"/>
</dbReference>
<organism evidence="1">
    <name type="scientific">Rhizophora mucronata</name>
    <name type="common">Asiatic mangrove</name>
    <dbReference type="NCBI Taxonomy" id="61149"/>
    <lineage>
        <taxon>Eukaryota</taxon>
        <taxon>Viridiplantae</taxon>
        <taxon>Streptophyta</taxon>
        <taxon>Embryophyta</taxon>
        <taxon>Tracheophyta</taxon>
        <taxon>Spermatophyta</taxon>
        <taxon>Magnoliopsida</taxon>
        <taxon>eudicotyledons</taxon>
        <taxon>Gunneridae</taxon>
        <taxon>Pentapetalae</taxon>
        <taxon>rosids</taxon>
        <taxon>fabids</taxon>
        <taxon>Malpighiales</taxon>
        <taxon>Rhizophoraceae</taxon>
        <taxon>Rhizophora</taxon>
    </lineage>
</organism>